<keyword evidence="1" id="KW-1133">Transmembrane helix</keyword>
<dbReference type="Proteomes" id="UP000200980">
    <property type="component" value="Unassembled WGS sequence"/>
</dbReference>
<sequence length="178" mass="18773">MMAGFACALVLVLLRLGRDGRWLPFYGLLCAAIAGTSGTGVLAFFCALLLPVFNLLLWGIVRHFAVGQQGRFLASGRGLLPVVMTLLLQFVLAFFGAGLGLVPTFGIGLVLAGLCSAACGVALAQFCGLIMAVDGLMVVAAILPSWGLFITAVALWAVMVFLAFVLLPRLAWLRVEED</sequence>
<dbReference type="OrthoDB" id="7274576at2"/>
<feature type="transmembrane region" description="Helical" evidence="1">
    <location>
        <begin position="82"/>
        <end position="101"/>
    </location>
</feature>
<protein>
    <submittedName>
        <fullName evidence="2">Uncharacterized protein</fullName>
    </submittedName>
</protein>
<keyword evidence="1" id="KW-0812">Transmembrane</keyword>
<evidence type="ECO:0000313" key="2">
    <source>
        <dbReference type="EMBL" id="OOL19065.1"/>
    </source>
</evidence>
<accession>A0A1S8GQV4</accession>
<dbReference type="EMBL" id="JATM01000002">
    <property type="protein sequence ID" value="OOL19065.1"/>
    <property type="molecule type" value="Genomic_DNA"/>
</dbReference>
<dbReference type="STRING" id="1539051.AL01_04915"/>
<feature type="transmembrane region" description="Helical" evidence="1">
    <location>
        <begin position="107"/>
        <end position="133"/>
    </location>
</feature>
<reference evidence="2 3" key="1">
    <citation type="journal article" date="2016" name="PLoS ONE">
        <title>Whole-Genome Sequence Analysis of Bombella intestini LMG 28161T, a Novel Acetic Acid Bacterium Isolated from the Crop of a Red-Tailed Bumble Bee, Bombus lapidarius.</title>
        <authorList>
            <person name="Li L."/>
            <person name="Illeghems K."/>
            <person name="Van Kerrebroeck S."/>
            <person name="Borremans W."/>
            <person name="Cleenwerck I."/>
            <person name="Smagghe G."/>
            <person name="De Vuyst L."/>
            <person name="Vandamme P."/>
        </authorList>
    </citation>
    <scope>NUCLEOTIDE SEQUENCE [LARGE SCALE GENOMIC DNA]</scope>
    <source>
        <strain evidence="2 3">R-52487</strain>
    </source>
</reference>
<proteinExistence type="predicted"/>
<keyword evidence="3" id="KW-1185">Reference proteome</keyword>
<feature type="transmembrane region" description="Helical" evidence="1">
    <location>
        <begin position="41"/>
        <end position="61"/>
    </location>
</feature>
<evidence type="ECO:0000256" key="1">
    <source>
        <dbReference type="SAM" id="Phobius"/>
    </source>
</evidence>
<comment type="caution">
    <text evidence="2">The sequence shown here is derived from an EMBL/GenBank/DDBJ whole genome shotgun (WGS) entry which is preliminary data.</text>
</comment>
<evidence type="ECO:0000313" key="3">
    <source>
        <dbReference type="Proteomes" id="UP000200980"/>
    </source>
</evidence>
<dbReference type="AlphaFoldDB" id="A0A1S8GQV4"/>
<name>A0A1S8GQV4_9PROT</name>
<dbReference type="RefSeq" id="WP_077396289.1">
    <property type="nucleotide sequence ID" value="NZ_JATM01000002.1"/>
</dbReference>
<organism evidence="2 3">
    <name type="scientific">Bombella intestini</name>
    <dbReference type="NCBI Taxonomy" id="1539051"/>
    <lineage>
        <taxon>Bacteria</taxon>
        <taxon>Pseudomonadati</taxon>
        <taxon>Pseudomonadota</taxon>
        <taxon>Alphaproteobacteria</taxon>
        <taxon>Acetobacterales</taxon>
        <taxon>Acetobacteraceae</taxon>
        <taxon>Bombella</taxon>
    </lineage>
</organism>
<feature type="transmembrane region" description="Helical" evidence="1">
    <location>
        <begin position="145"/>
        <end position="167"/>
    </location>
</feature>
<gene>
    <name evidence="2" type="ORF">AL01_04915</name>
</gene>
<keyword evidence="1" id="KW-0472">Membrane</keyword>